<dbReference type="SMART" id="SM01360">
    <property type="entry name" value="A2M"/>
    <property type="match status" value="1"/>
</dbReference>
<dbReference type="InterPro" id="IPR051802">
    <property type="entry name" value="YfhM-like"/>
</dbReference>
<evidence type="ECO:0000313" key="7">
    <source>
        <dbReference type="Proteomes" id="UP000320773"/>
    </source>
</evidence>
<evidence type="ECO:0000256" key="2">
    <source>
        <dbReference type="ARBA" id="ARBA00022729"/>
    </source>
</evidence>
<dbReference type="SUPFAM" id="SSF48239">
    <property type="entry name" value="Terpenoid cyclases/Protein prenyltransferases"/>
    <property type="match status" value="1"/>
</dbReference>
<comment type="similarity">
    <text evidence="1">Belongs to the protease inhibitor I39 (alpha-2-macroglobulin) family. Bacterial alpha-2-macroglobulin subfamily.</text>
</comment>
<dbReference type="Gene3D" id="1.50.10.20">
    <property type="match status" value="1"/>
</dbReference>
<protein>
    <recommendedName>
        <fullName evidence="8">Lipoprotein</fullName>
    </recommendedName>
</protein>
<evidence type="ECO:0000313" key="6">
    <source>
        <dbReference type="EMBL" id="TQM40550.1"/>
    </source>
</evidence>
<dbReference type="PANTHER" id="PTHR40094">
    <property type="entry name" value="ALPHA-2-MACROGLOBULIN HOMOLOG"/>
    <property type="match status" value="1"/>
</dbReference>
<gene>
    <name evidence="6" type="ORF">BC670_1441</name>
</gene>
<sequence>MNAKKLVTACLTILFVMACSHKTPADFNSDLSKFKNYITSFSGGLVAAQSDIRVVLAFENPNWKTNQPLDNDLFDISPSIEGKVVALSPHIVAFVPNEKLESGTTYQVTLHVSKIKAVPKECEDFNFTVQTIKQDFIINTLDIQSYSPDKQYLNAVLKTADVMSLETAKKIIHAQQDGENLPIKFEEDVKSGTAFKLIIDQIKRSDDASEIEVEYDGTDFGIDQKGSFKYAISAKNEFKIVAIDTPEDDVKMISINFSEPLQKNQDFSGLVSIEQAKNLKFSAQGNVLKVYFNGENKLEKPIEPVNTIAMVSDTTAIVVDTVMAVTDSIATVIEADAPENDTPEVNLSHLKIEVFQGIESEYGTKMKENYTNSISLEPLKPDVRFIKNGTILPSSNNLKINFEAVNLSAVDVKVYKIYKNNILQFLQENELNGARNLKRVAQPIAKSKIELNKNQLLQNTKWNAYSLDLSKIITPEPGAIYRVEMSFNKKYSLYKCNDSTTDTNTVEEEAIDEKDVNYSDSYDDYYYDDFEWRESQDPCSDSYFYNARVGTNILASDLGVIAKRGENKSYHFTVANIVDTTPIENATVTLYSYQQQKLGSQSTDSQGFATFKLDTFAYFAIVTKGKQATYVKLDDGLSLSVSNFDVSGEVLQKGLKGYLYGERGVWRPGDDLYLSFILNDQANKLPLGHPIKFKLNDPNGKTTYETVQKTNELNHYSFVVPTNADAPTGSWEAVVSVGGAKFYKNIKIETIKPNRLKIKNIFQAPILSAAHQNTDNLEVAWLHGAVAKNLKVVMEAKFSEQTTVFKHYEKYIFDDETRKFNTEETTIFSGTLDAAGKVSIPIQPKIQGQAPGLLRAAMITKVFEEGGDFSTDVVAMQYAPYHTYVGLKLPELTPYQMLETRKNNVFEVVTVDENGQPKANRQLEVSIFKVQWRWWWDASEDNISNYNTSNANTAFKTFSISTDQSGKGRFQFSLKDEEWGRYLIRISDPSGGHATSSSVNIDWPSWSGKTRNTDATSANMLVFSTNKKEYAVGETATIAFPSSAGGRALIAIENGSKVLKTIWAKTTAGETKVSVPITADMAPNVYFNITLLQPHAFTKNDSPIRMYGIVPIAVIDRNTILQPQITMPEVLKPEQNFNLKVSEKTGKSMTYTIALVDEGLLDLTRFKTPNAWDNFYAREALGVKTWDIYDNVIGAYGGKINQIFSIGGDQDLGGGKTKKANRFKPVVIYLGPFSLGKGDSKTHQIKLPKYIGSVRAMVVAANAQQNAYGSTEKAVPVRSPLMALASVPRKISPAERVTIPVTIFAMEKHVKNVSIQIKTNNGIRVLGNTTQKLTFNQPDEKMVYFDLAVGQATGIGKIQVIATSGKERSVYDVAIDMTNPNPITNLYTDVVVAPHASQTISWKTFGIYGSNAAKIEVSSMPNLNFNNRLQYLIAYPHGCVEQTTSSVFPQLYLSDVCDIDANRLAMIQKNVTAGINRLSGFQLPSGGLSYWQGQSNPDDWGTSYAGHFLIEAEKKGYVLPLNFKQKWISFQQKTAKNWRFESSFENDLAQAYRLYTLALSGNPDLASMNRLRETNNISNEAKLRLAATYTLAGQKAAGNALLLKSQIEPNENPHQVYNYYGSAERNAAMTLESLILLGQQQKSFIMAQKLAKKMTTNEWMSTQTTAYCLYAMSKFAQVNGGKGIQMAWTKNGKSDRIYTTKATANRDLEVTSGNNSMVVKNNHNNTVYVRVMQSGILPIGQEQTAMNNLVAQVVFKNRKGEKLQMAKINQGTELIAEVQITNLQNEMVSNMALSQILPSGFEIVNTRYTDFGEATHNVADYIDIRDDRTHFYFALKSRETKTFKILLNASYLGTYYLPGLQCEAMYDHSVLARTKGFWVTIVK</sequence>
<feature type="signal peptide" evidence="3">
    <location>
        <begin position="1"/>
        <end position="25"/>
    </location>
</feature>
<dbReference type="InterPro" id="IPR011626">
    <property type="entry name" value="Alpha-macroglobulin_TED"/>
</dbReference>
<dbReference type="Pfam" id="PF17972">
    <property type="entry name" value="bMG5"/>
    <property type="match status" value="1"/>
</dbReference>
<dbReference type="InterPro" id="IPR041246">
    <property type="entry name" value="Bact_MG10"/>
</dbReference>
<dbReference type="InterPro" id="IPR001599">
    <property type="entry name" value="Macroglobln_a2"/>
</dbReference>
<name>A0A543G386_9FLAO</name>
<dbReference type="Gene3D" id="2.60.40.1930">
    <property type="match status" value="1"/>
</dbReference>
<feature type="domain" description="Alpha-2-macroglobulin bait region" evidence="4">
    <location>
        <begin position="1021"/>
        <end position="1163"/>
    </location>
</feature>
<dbReference type="InterPro" id="IPR021868">
    <property type="entry name" value="Alpha_2_Macroglob_MG3"/>
</dbReference>
<dbReference type="SMART" id="SM01359">
    <property type="entry name" value="A2M_N_2"/>
    <property type="match status" value="1"/>
</dbReference>
<dbReference type="CDD" id="cd02891">
    <property type="entry name" value="A2M_like"/>
    <property type="match status" value="1"/>
</dbReference>
<reference evidence="6 7" key="1">
    <citation type="submission" date="2019-06" db="EMBL/GenBank/DDBJ databases">
        <title>Genomic Encyclopedia of Archaeal and Bacterial Type Strains, Phase II (KMG-II): from individual species to whole genera.</title>
        <authorList>
            <person name="Goeker M."/>
        </authorList>
    </citation>
    <scope>NUCLEOTIDE SEQUENCE [LARGE SCALE GENOMIC DNA]</scope>
    <source>
        <strain evidence="6 7">DSM 24789</strain>
    </source>
</reference>
<dbReference type="Pfam" id="PF07678">
    <property type="entry name" value="TED_complement"/>
    <property type="match status" value="1"/>
</dbReference>
<dbReference type="PROSITE" id="PS51257">
    <property type="entry name" value="PROKAR_LIPOPROTEIN"/>
    <property type="match status" value="1"/>
</dbReference>
<accession>A0A543G386</accession>
<comment type="caution">
    <text evidence="6">The sequence shown here is derived from an EMBL/GenBank/DDBJ whole genome shotgun (WGS) entry which is preliminary data.</text>
</comment>
<dbReference type="Pfam" id="PF07703">
    <property type="entry name" value="A2M_BRD"/>
    <property type="match status" value="1"/>
</dbReference>
<dbReference type="InterPro" id="IPR047565">
    <property type="entry name" value="Alpha-macroglob_thiol-ester_cl"/>
</dbReference>
<dbReference type="SMART" id="SM01419">
    <property type="entry name" value="Thiol-ester_cl"/>
    <property type="match status" value="1"/>
</dbReference>
<evidence type="ECO:0000259" key="4">
    <source>
        <dbReference type="SMART" id="SM01359"/>
    </source>
</evidence>
<dbReference type="Pfam" id="PF17973">
    <property type="entry name" value="bMG10"/>
    <property type="match status" value="1"/>
</dbReference>
<keyword evidence="2 3" id="KW-0732">Signal</keyword>
<dbReference type="Pfam" id="PF11974">
    <property type="entry name" value="bMG3"/>
    <property type="match status" value="1"/>
</dbReference>
<dbReference type="RefSeq" id="WP_089080032.1">
    <property type="nucleotide sequence ID" value="NZ_VFPJ01000001.1"/>
</dbReference>
<feature type="chain" id="PRO_5022177569" description="Lipoprotein" evidence="3">
    <location>
        <begin position="26"/>
        <end position="1883"/>
    </location>
</feature>
<feature type="domain" description="Alpha-2-macroglobulin" evidence="5">
    <location>
        <begin position="1226"/>
        <end position="1317"/>
    </location>
</feature>
<dbReference type="InterPro" id="IPR008930">
    <property type="entry name" value="Terpenoid_cyclase/PrenylTrfase"/>
</dbReference>
<dbReference type="EMBL" id="VFPJ01000001">
    <property type="protein sequence ID" value="TQM40550.1"/>
    <property type="molecule type" value="Genomic_DNA"/>
</dbReference>
<dbReference type="GO" id="GO:0005615">
    <property type="term" value="C:extracellular space"/>
    <property type="evidence" value="ECO:0007669"/>
    <property type="project" value="InterPro"/>
</dbReference>
<dbReference type="InterPro" id="IPR041462">
    <property type="entry name" value="Bact_A2M_MG6"/>
</dbReference>
<organism evidence="6 7">
    <name type="scientific">Flavobacterium branchiophilum</name>
    <dbReference type="NCBI Taxonomy" id="55197"/>
    <lineage>
        <taxon>Bacteria</taxon>
        <taxon>Pseudomonadati</taxon>
        <taxon>Bacteroidota</taxon>
        <taxon>Flavobacteriia</taxon>
        <taxon>Flavobacteriales</taxon>
        <taxon>Flavobacteriaceae</taxon>
        <taxon>Flavobacterium</taxon>
    </lineage>
</organism>
<dbReference type="InterPro" id="IPR041203">
    <property type="entry name" value="Bact_A2M_MG5"/>
</dbReference>
<evidence type="ECO:0000256" key="3">
    <source>
        <dbReference type="SAM" id="SignalP"/>
    </source>
</evidence>
<dbReference type="PANTHER" id="PTHR40094:SF1">
    <property type="entry name" value="UBIQUITIN DOMAIN-CONTAINING PROTEIN"/>
    <property type="match status" value="1"/>
</dbReference>
<evidence type="ECO:0008006" key="8">
    <source>
        <dbReference type="Google" id="ProtNLM"/>
    </source>
</evidence>
<proteinExistence type="inferred from homology"/>
<dbReference type="Proteomes" id="UP000320773">
    <property type="component" value="Unassembled WGS sequence"/>
</dbReference>
<evidence type="ECO:0000259" key="5">
    <source>
        <dbReference type="SMART" id="SM01360"/>
    </source>
</evidence>
<dbReference type="Pfam" id="PF17962">
    <property type="entry name" value="bMG6"/>
    <property type="match status" value="1"/>
</dbReference>
<dbReference type="Pfam" id="PF00207">
    <property type="entry name" value="A2M"/>
    <property type="match status" value="1"/>
</dbReference>
<dbReference type="Pfam" id="PF01835">
    <property type="entry name" value="MG2"/>
    <property type="match status" value="1"/>
</dbReference>
<dbReference type="InterPro" id="IPR002890">
    <property type="entry name" value="MG2"/>
</dbReference>
<dbReference type="GO" id="GO:0004866">
    <property type="term" value="F:endopeptidase inhibitor activity"/>
    <property type="evidence" value="ECO:0007669"/>
    <property type="project" value="InterPro"/>
</dbReference>
<evidence type="ECO:0000256" key="1">
    <source>
        <dbReference type="ARBA" id="ARBA00010556"/>
    </source>
</evidence>
<dbReference type="InterPro" id="IPR011625">
    <property type="entry name" value="A2M_N_BRD"/>
</dbReference>